<organism evidence="1 2">
    <name type="scientific">Byssothecium circinans</name>
    <dbReference type="NCBI Taxonomy" id="147558"/>
    <lineage>
        <taxon>Eukaryota</taxon>
        <taxon>Fungi</taxon>
        <taxon>Dikarya</taxon>
        <taxon>Ascomycota</taxon>
        <taxon>Pezizomycotina</taxon>
        <taxon>Dothideomycetes</taxon>
        <taxon>Pleosporomycetidae</taxon>
        <taxon>Pleosporales</taxon>
        <taxon>Massarineae</taxon>
        <taxon>Massarinaceae</taxon>
        <taxon>Byssothecium</taxon>
    </lineage>
</organism>
<protein>
    <submittedName>
        <fullName evidence="1">S-adenosyl-L-methionine-dependent methyltransferase</fullName>
    </submittedName>
</protein>
<sequence length="411" mass="45924">MPRLPTALLRKAHAIDPFLPALLAPCRDLRTAQNELRWLREHVDKIAQARRARGNTLAKGPLLGNLVRQRAKGKPLQYLLGTEYFGDLEIRVREGVLIPRQDTAASVSYLVRLLSDAPCSSKELRVPDDLRLLDLCTGTGCIPLLFRHELQTVSPHVSLCALGVDVSDKALKLASYNLERTNRSASGEPIGSIDFIQADVLINPFDDQKDGPLPLKAALNHNRMPPFWDVLVSNPPYVSQEAYWKTTTRSVRKFEPKLALVPPNQKDRIDVESRDAFYRPLLTIARDVEAKIVLLEVADMDQALRVARKARSLNIFEGVEIWRDLPGASADTPQSSSDDISIIGEGNARSVVCWRGAGTHWLRKPVVRPPLSISFTLTQKDEIPLYSYPCLNNNVEILYSDTIAASRTFLL</sequence>
<dbReference type="GO" id="GO:0008168">
    <property type="term" value="F:methyltransferase activity"/>
    <property type="evidence" value="ECO:0007669"/>
    <property type="project" value="UniProtKB-KW"/>
</dbReference>
<evidence type="ECO:0000313" key="2">
    <source>
        <dbReference type="Proteomes" id="UP000800035"/>
    </source>
</evidence>
<reference evidence="1" key="1">
    <citation type="journal article" date="2020" name="Stud. Mycol.">
        <title>101 Dothideomycetes genomes: a test case for predicting lifestyles and emergence of pathogens.</title>
        <authorList>
            <person name="Haridas S."/>
            <person name="Albert R."/>
            <person name="Binder M."/>
            <person name="Bloem J."/>
            <person name="Labutti K."/>
            <person name="Salamov A."/>
            <person name="Andreopoulos B."/>
            <person name="Baker S."/>
            <person name="Barry K."/>
            <person name="Bills G."/>
            <person name="Bluhm B."/>
            <person name="Cannon C."/>
            <person name="Castanera R."/>
            <person name="Culley D."/>
            <person name="Daum C."/>
            <person name="Ezra D."/>
            <person name="Gonzalez J."/>
            <person name="Henrissat B."/>
            <person name="Kuo A."/>
            <person name="Liang C."/>
            <person name="Lipzen A."/>
            <person name="Lutzoni F."/>
            <person name="Magnuson J."/>
            <person name="Mondo S."/>
            <person name="Nolan M."/>
            <person name="Ohm R."/>
            <person name="Pangilinan J."/>
            <person name="Park H.-J."/>
            <person name="Ramirez L."/>
            <person name="Alfaro M."/>
            <person name="Sun H."/>
            <person name="Tritt A."/>
            <person name="Yoshinaga Y."/>
            <person name="Zwiers L.-H."/>
            <person name="Turgeon B."/>
            <person name="Goodwin S."/>
            <person name="Spatafora J."/>
            <person name="Crous P."/>
            <person name="Grigoriev I."/>
        </authorList>
    </citation>
    <scope>NUCLEOTIDE SEQUENCE</scope>
    <source>
        <strain evidence="1">CBS 675.92</strain>
    </source>
</reference>
<dbReference type="InterPro" id="IPR029063">
    <property type="entry name" value="SAM-dependent_MTases_sf"/>
</dbReference>
<keyword evidence="1" id="KW-0489">Methyltransferase</keyword>
<keyword evidence="1" id="KW-0808">Transferase</keyword>
<dbReference type="PROSITE" id="PS00092">
    <property type="entry name" value="N6_MTASE"/>
    <property type="match status" value="1"/>
</dbReference>
<dbReference type="PANTHER" id="PTHR18895">
    <property type="entry name" value="HEMK METHYLTRANSFERASE"/>
    <property type="match status" value="1"/>
</dbReference>
<dbReference type="EMBL" id="ML976981">
    <property type="protein sequence ID" value="KAF1961299.1"/>
    <property type="molecule type" value="Genomic_DNA"/>
</dbReference>
<dbReference type="GO" id="GO:0003676">
    <property type="term" value="F:nucleic acid binding"/>
    <property type="evidence" value="ECO:0007669"/>
    <property type="project" value="InterPro"/>
</dbReference>
<dbReference type="InterPro" id="IPR050320">
    <property type="entry name" value="N5-glutamine_MTase"/>
</dbReference>
<dbReference type="GO" id="GO:0005739">
    <property type="term" value="C:mitochondrion"/>
    <property type="evidence" value="ECO:0007669"/>
    <property type="project" value="TreeGrafter"/>
</dbReference>
<dbReference type="AlphaFoldDB" id="A0A6A5UBH6"/>
<keyword evidence="2" id="KW-1185">Reference proteome</keyword>
<gene>
    <name evidence="1" type="ORF">CC80DRAFT_402602</name>
</gene>
<accession>A0A6A5UBH6</accession>
<dbReference type="InterPro" id="IPR002052">
    <property type="entry name" value="DNA_methylase_N6_adenine_CS"/>
</dbReference>
<dbReference type="GO" id="GO:0032259">
    <property type="term" value="P:methylation"/>
    <property type="evidence" value="ECO:0007669"/>
    <property type="project" value="UniProtKB-KW"/>
</dbReference>
<evidence type="ECO:0000313" key="1">
    <source>
        <dbReference type="EMBL" id="KAF1961299.1"/>
    </source>
</evidence>
<name>A0A6A5UBH6_9PLEO</name>
<dbReference type="Proteomes" id="UP000800035">
    <property type="component" value="Unassembled WGS sequence"/>
</dbReference>
<dbReference type="SUPFAM" id="SSF53335">
    <property type="entry name" value="S-adenosyl-L-methionine-dependent methyltransferases"/>
    <property type="match status" value="1"/>
</dbReference>
<dbReference type="PANTHER" id="PTHR18895:SF74">
    <property type="entry name" value="MTRF1L RELEASE FACTOR GLUTAMINE METHYLTRANSFERASE"/>
    <property type="match status" value="1"/>
</dbReference>
<dbReference type="Gene3D" id="3.40.50.150">
    <property type="entry name" value="Vaccinia Virus protein VP39"/>
    <property type="match status" value="1"/>
</dbReference>
<proteinExistence type="predicted"/>
<dbReference type="OrthoDB" id="269872at2759"/>